<dbReference type="EMBL" id="JAFLWD010000037">
    <property type="protein sequence ID" value="MBO0441543.1"/>
    <property type="molecule type" value="Genomic_DNA"/>
</dbReference>
<organism evidence="3 4">
    <name type="scientific">Candidatus Enterococcus ikei</name>
    <dbReference type="NCBI Taxonomy" id="2815326"/>
    <lineage>
        <taxon>Bacteria</taxon>
        <taxon>Bacillati</taxon>
        <taxon>Bacillota</taxon>
        <taxon>Bacilli</taxon>
        <taxon>Lactobacillales</taxon>
        <taxon>Enterococcaceae</taxon>
        <taxon>Enterococcus</taxon>
    </lineage>
</organism>
<comment type="caution">
    <text evidence="3">The sequence shown here is derived from an EMBL/GenBank/DDBJ whole genome shotgun (WGS) entry which is preliminary data.</text>
</comment>
<feature type="compositionally biased region" description="Basic and acidic residues" evidence="1">
    <location>
        <begin position="201"/>
        <end position="211"/>
    </location>
</feature>
<dbReference type="RefSeq" id="WP_207113519.1">
    <property type="nucleotide sequence ID" value="NZ_JAFLWD010000037.1"/>
</dbReference>
<evidence type="ECO:0008006" key="5">
    <source>
        <dbReference type="Google" id="ProtNLM"/>
    </source>
</evidence>
<feature type="compositionally biased region" description="Low complexity" evidence="1">
    <location>
        <begin position="45"/>
        <end position="61"/>
    </location>
</feature>
<gene>
    <name evidence="3" type="ORF">JZO69_14340</name>
</gene>
<keyword evidence="2" id="KW-0812">Transmembrane</keyword>
<sequence>MQDKKKMNLLLGIGFTLFIAFLVGLCFLSIRVMDSKKQIVLPETTQTTTNETAQSEQTTSSMKEITENSELEEFLETYFTWELTEESVSDRAIKLENMMSATCYDLTEIQSDREQLTKMIQKYEKTKEINTSNSMQLVSSKYISSQIYQDTKDSSSYYVKVKVEQKAPYQESAFPMSEDVRITLKNGKITQIKPINSTQRSDQHGQEKESK</sequence>
<feature type="transmembrane region" description="Helical" evidence="2">
    <location>
        <begin position="7"/>
        <end position="30"/>
    </location>
</feature>
<evidence type="ECO:0000313" key="4">
    <source>
        <dbReference type="Proteomes" id="UP000664632"/>
    </source>
</evidence>
<accession>A0ABS3H208</accession>
<feature type="region of interest" description="Disordered" evidence="1">
    <location>
        <begin position="191"/>
        <end position="211"/>
    </location>
</feature>
<evidence type="ECO:0000256" key="2">
    <source>
        <dbReference type="SAM" id="Phobius"/>
    </source>
</evidence>
<keyword evidence="2" id="KW-0472">Membrane</keyword>
<reference evidence="3 4" key="1">
    <citation type="submission" date="2021-03" db="EMBL/GenBank/DDBJ databases">
        <title>Enterococcal diversity collection.</title>
        <authorList>
            <person name="Gilmore M.S."/>
            <person name="Schwartzman J."/>
            <person name="Van Tyne D."/>
            <person name="Martin M."/>
            <person name="Earl A.M."/>
            <person name="Manson A.L."/>
            <person name="Straub T."/>
            <person name="Salamzade R."/>
            <person name="Saavedra J."/>
            <person name="Lebreton F."/>
            <person name="Prichula J."/>
            <person name="Schaufler K."/>
            <person name="Gaca A."/>
            <person name="Sgardioli B."/>
            <person name="Wagenaar J."/>
            <person name="Strong T."/>
        </authorList>
    </citation>
    <scope>NUCLEOTIDE SEQUENCE [LARGE SCALE GENOMIC DNA]</scope>
    <source>
        <strain evidence="3 4">DIV0869a</strain>
    </source>
</reference>
<evidence type="ECO:0000256" key="1">
    <source>
        <dbReference type="SAM" id="MobiDB-lite"/>
    </source>
</evidence>
<feature type="region of interest" description="Disordered" evidence="1">
    <location>
        <begin position="45"/>
        <end position="66"/>
    </location>
</feature>
<evidence type="ECO:0000313" key="3">
    <source>
        <dbReference type="EMBL" id="MBO0441543.1"/>
    </source>
</evidence>
<keyword evidence="4" id="KW-1185">Reference proteome</keyword>
<dbReference type="Proteomes" id="UP000664632">
    <property type="component" value="Unassembled WGS sequence"/>
</dbReference>
<keyword evidence="2" id="KW-1133">Transmembrane helix</keyword>
<proteinExistence type="predicted"/>
<name>A0ABS3H208_9ENTE</name>
<protein>
    <recommendedName>
        <fullName evidence="5">Lipoprotein</fullName>
    </recommendedName>
</protein>